<comment type="subcellular location">
    <subcellularLocation>
        <location evidence="1">Secreted</location>
    </subcellularLocation>
</comment>
<dbReference type="GO" id="GO:0016810">
    <property type="term" value="F:hydrolase activity, acting on carbon-nitrogen (but not peptide) bonds"/>
    <property type="evidence" value="ECO:0007669"/>
    <property type="project" value="InterPro"/>
</dbReference>
<name>A0A1H9KU53_9ACTN</name>
<dbReference type="Gene3D" id="3.20.20.370">
    <property type="entry name" value="Glycoside hydrolase/deacetylase"/>
    <property type="match status" value="1"/>
</dbReference>
<dbReference type="RefSeq" id="WP_093663415.1">
    <property type="nucleotide sequence ID" value="NZ_FOET01000029.1"/>
</dbReference>
<feature type="region of interest" description="Disordered" evidence="3">
    <location>
        <begin position="26"/>
        <end position="78"/>
    </location>
</feature>
<proteinExistence type="predicted"/>
<evidence type="ECO:0000256" key="4">
    <source>
        <dbReference type="SAM" id="SignalP"/>
    </source>
</evidence>
<feature type="domain" description="NodB homology" evidence="5">
    <location>
        <begin position="140"/>
        <end position="265"/>
    </location>
</feature>
<dbReference type="InterPro" id="IPR051398">
    <property type="entry name" value="Polysacch_Deacetylase"/>
</dbReference>
<dbReference type="PANTHER" id="PTHR34216">
    <property type="match status" value="1"/>
</dbReference>
<dbReference type="Proteomes" id="UP000199055">
    <property type="component" value="Unassembled WGS sequence"/>
</dbReference>
<dbReference type="GO" id="GO:0005975">
    <property type="term" value="P:carbohydrate metabolic process"/>
    <property type="evidence" value="ECO:0007669"/>
    <property type="project" value="InterPro"/>
</dbReference>
<evidence type="ECO:0000313" key="6">
    <source>
        <dbReference type="EMBL" id="SER02323.1"/>
    </source>
</evidence>
<evidence type="ECO:0000313" key="7">
    <source>
        <dbReference type="Proteomes" id="UP000199055"/>
    </source>
</evidence>
<dbReference type="STRING" id="403935.SAMN05216481_1292"/>
<dbReference type="EMBL" id="FOET01000029">
    <property type="protein sequence ID" value="SER02323.1"/>
    <property type="molecule type" value="Genomic_DNA"/>
</dbReference>
<feature type="signal peptide" evidence="4">
    <location>
        <begin position="1"/>
        <end position="26"/>
    </location>
</feature>
<dbReference type="AlphaFoldDB" id="A0A1H9KU53"/>
<organism evidence="6 7">
    <name type="scientific">Streptomyces radiopugnans</name>
    <dbReference type="NCBI Taxonomy" id="403935"/>
    <lineage>
        <taxon>Bacteria</taxon>
        <taxon>Bacillati</taxon>
        <taxon>Actinomycetota</taxon>
        <taxon>Actinomycetes</taxon>
        <taxon>Kitasatosporales</taxon>
        <taxon>Streptomycetaceae</taxon>
        <taxon>Streptomyces</taxon>
    </lineage>
</organism>
<sequence length="366" mass="39684">MRHIIRGDRAALAAIAIVLAGCSATAGSQTPATPDDQAPKAPRSEQRDSHQNPQGDRTAKTRGDAGDGSGKADPAAVRANELGAVPVLMYHRIMDEPETVDDRTPQEFRAELERLAREGYVPVTAREFTSGEMDIPAGTHPVVLTFDDSTPSQFRLGADGRPDPGTAVGILLDVAERHPGFRPVATFFVNADPFGEPGGRRTLKWLDDHGFEVGNHTLKHSVLEDADDAMVQWDIASNQWLIDKALPDSPVVSMALPYGSMPRNRQLALTGEYGGVRYRHQGVYLAGGRPAPSPYSADLDPGAIPRIRSQEATAEEGAYSSSAWLDRLADGTAERYTSDGDPETVSFPREQAHRLAFDHREAARPY</sequence>
<dbReference type="InterPro" id="IPR011330">
    <property type="entry name" value="Glyco_hydro/deAcase_b/a-brl"/>
</dbReference>
<dbReference type="PANTHER" id="PTHR34216:SF3">
    <property type="entry name" value="POLY-BETA-1,6-N-ACETYL-D-GLUCOSAMINE N-DEACETYLASE"/>
    <property type="match status" value="1"/>
</dbReference>
<dbReference type="SUPFAM" id="SSF88713">
    <property type="entry name" value="Glycoside hydrolase/deacetylase"/>
    <property type="match status" value="1"/>
</dbReference>
<keyword evidence="7" id="KW-1185">Reference proteome</keyword>
<protein>
    <submittedName>
        <fullName evidence="6">Polysaccharide deacetylase</fullName>
    </submittedName>
</protein>
<accession>A0A1H9KU53</accession>
<feature type="chain" id="PRO_5011680609" evidence="4">
    <location>
        <begin position="27"/>
        <end position="366"/>
    </location>
</feature>
<keyword evidence="2 4" id="KW-0732">Signal</keyword>
<gene>
    <name evidence="6" type="ORF">SAMN05216481_1292</name>
</gene>
<evidence type="ECO:0000259" key="5">
    <source>
        <dbReference type="Pfam" id="PF01522"/>
    </source>
</evidence>
<dbReference type="Pfam" id="PF01522">
    <property type="entry name" value="Polysacc_deac_1"/>
    <property type="match status" value="1"/>
</dbReference>
<evidence type="ECO:0000256" key="3">
    <source>
        <dbReference type="SAM" id="MobiDB-lite"/>
    </source>
</evidence>
<dbReference type="GO" id="GO:0005576">
    <property type="term" value="C:extracellular region"/>
    <property type="evidence" value="ECO:0007669"/>
    <property type="project" value="UniProtKB-SubCell"/>
</dbReference>
<evidence type="ECO:0000256" key="2">
    <source>
        <dbReference type="ARBA" id="ARBA00022729"/>
    </source>
</evidence>
<evidence type="ECO:0000256" key="1">
    <source>
        <dbReference type="ARBA" id="ARBA00004613"/>
    </source>
</evidence>
<reference evidence="6 7" key="1">
    <citation type="submission" date="2016-10" db="EMBL/GenBank/DDBJ databases">
        <authorList>
            <person name="de Groot N.N."/>
        </authorList>
    </citation>
    <scope>NUCLEOTIDE SEQUENCE [LARGE SCALE GENOMIC DNA]</scope>
    <source>
        <strain evidence="6 7">CGMCC 4.3519</strain>
    </source>
</reference>
<dbReference type="InterPro" id="IPR002509">
    <property type="entry name" value="NODB_dom"/>
</dbReference>
<dbReference type="PROSITE" id="PS51257">
    <property type="entry name" value="PROKAR_LIPOPROTEIN"/>
    <property type="match status" value="1"/>
</dbReference>